<evidence type="ECO:0000313" key="1">
    <source>
        <dbReference type="EMBL" id="EFZ35140.1"/>
    </source>
</evidence>
<comment type="caution">
    <text evidence="1">The sequence shown here is derived from an EMBL/GenBank/DDBJ whole genome shotgun (WGS) entry which is preliminary data.</text>
</comment>
<accession>E7FP98</accession>
<protein>
    <submittedName>
        <fullName evidence="1">Uncharacterized protein</fullName>
    </submittedName>
</protein>
<sequence length="95" mass="10317">MTFWQSSTKYVPGKGYGAKTKLTEIMANVTDLGTNRSKQLFGEVQTGNKIIRLVAPVGVKWDSLTISGDESKTYVALTSVDVLKGHTLMVGEKHG</sequence>
<evidence type="ECO:0000313" key="2">
    <source>
        <dbReference type="Proteomes" id="UP000004099"/>
    </source>
</evidence>
<gene>
    <name evidence="1" type="ORF">HMPREF0542_10725</name>
</gene>
<reference evidence="1 2" key="1">
    <citation type="submission" date="2011-01" db="EMBL/GenBank/DDBJ databases">
        <authorList>
            <person name="Muzny D."/>
            <person name="Qin X."/>
            <person name="Buhay C."/>
            <person name="Dugan-Rocha S."/>
            <person name="Ding Y."/>
            <person name="Chen G."/>
            <person name="Hawes A."/>
            <person name="Holder M."/>
            <person name="Jhangiani S."/>
            <person name="Johnson A."/>
            <person name="Khan Z."/>
            <person name="Li Z."/>
            <person name="Liu W."/>
            <person name="Liu X."/>
            <person name="Perez L."/>
            <person name="Shen H."/>
            <person name="Wang Q."/>
            <person name="Watt J."/>
            <person name="Xi L."/>
            <person name="Xin Y."/>
            <person name="Zhou J."/>
            <person name="Deng J."/>
            <person name="Jiang H."/>
            <person name="Liu Y."/>
            <person name="Qu J."/>
            <person name="Song X.-Z."/>
            <person name="Zhang L."/>
            <person name="Villasana D."/>
            <person name="Johnson A."/>
            <person name="Liu J."/>
            <person name="Liyanage D."/>
            <person name="Lorensuhewa L."/>
            <person name="Robinson T."/>
            <person name="Song A."/>
            <person name="Song B.-B."/>
            <person name="Dinh H."/>
            <person name="Thornton R."/>
            <person name="Coyle M."/>
            <person name="Francisco L."/>
            <person name="Jackson L."/>
            <person name="Javaid M."/>
            <person name="Korchina V."/>
            <person name="Kovar C."/>
            <person name="Mata R."/>
            <person name="Mathew T."/>
            <person name="Ngo R."/>
            <person name="Nguyen L."/>
            <person name="Nguyen N."/>
            <person name="Okwuonu G."/>
            <person name="Ongeri F."/>
            <person name="Pham C."/>
            <person name="Simmons D."/>
            <person name="Wilczek-Boney K."/>
            <person name="Hale W."/>
            <person name="Jakkamsetti A."/>
            <person name="Pham P."/>
            <person name="Ruth R."/>
            <person name="San Lucas F."/>
            <person name="Warren J."/>
            <person name="Zhang J."/>
            <person name="Zhao Z."/>
            <person name="Zhou C."/>
            <person name="Zhu D."/>
            <person name="Lee S."/>
            <person name="Bess C."/>
            <person name="Blankenburg K."/>
            <person name="Forbes L."/>
            <person name="Fu Q."/>
            <person name="Gubbala S."/>
            <person name="Hirani K."/>
            <person name="Jayaseelan J.C."/>
            <person name="Lara F."/>
            <person name="Munidasa M."/>
            <person name="Palculict T."/>
            <person name="Patil S."/>
            <person name="Pu L.-L."/>
            <person name="Saada N."/>
            <person name="Tang L."/>
            <person name="Weissenberger G."/>
            <person name="Zhu Y."/>
            <person name="Hemphill L."/>
            <person name="Shang Y."/>
            <person name="Youmans B."/>
            <person name="Ayvaz T."/>
            <person name="Ross M."/>
            <person name="Santibanez J."/>
            <person name="Aqrawi P."/>
            <person name="Gross S."/>
            <person name="Joshi V."/>
            <person name="Fowler G."/>
            <person name="Nazareth L."/>
            <person name="Reid J."/>
            <person name="Worley K."/>
            <person name="Petrosino J."/>
            <person name="Highlander S."/>
            <person name="Gibbs R."/>
        </authorList>
    </citation>
    <scope>NUCLEOTIDE SEQUENCE [LARGE SCALE GENOMIC DNA]</scope>
    <source>
        <strain evidence="1 2">ATCC 25644</strain>
    </source>
</reference>
<proteinExistence type="predicted"/>
<dbReference type="HOGENOM" id="CLU_174663_1_0_9"/>
<dbReference type="EMBL" id="ACGS02000027">
    <property type="protein sequence ID" value="EFZ35140.1"/>
    <property type="molecule type" value="Genomic_DNA"/>
</dbReference>
<dbReference type="AlphaFoldDB" id="E7FP98"/>
<dbReference type="Proteomes" id="UP000004099">
    <property type="component" value="Unassembled WGS sequence"/>
</dbReference>
<organism evidence="1 2">
    <name type="scientific">Ligilactobacillus ruminis ATCC 25644</name>
    <dbReference type="NCBI Taxonomy" id="525362"/>
    <lineage>
        <taxon>Bacteria</taxon>
        <taxon>Bacillati</taxon>
        <taxon>Bacillota</taxon>
        <taxon>Bacilli</taxon>
        <taxon>Lactobacillales</taxon>
        <taxon>Lactobacillaceae</taxon>
        <taxon>Ligilactobacillus</taxon>
    </lineage>
</organism>
<name>E7FP98_9LACO</name>